<reference evidence="1 2" key="1">
    <citation type="journal article" date="2019" name="Environ. Microbiol.">
        <title>At the nexus of three kingdoms: the genome of the mycorrhizal fungus Gigaspora margarita provides insights into plant, endobacterial and fungal interactions.</title>
        <authorList>
            <person name="Venice F."/>
            <person name="Ghignone S."/>
            <person name="Salvioli di Fossalunga A."/>
            <person name="Amselem J."/>
            <person name="Novero M."/>
            <person name="Xianan X."/>
            <person name="Sedzielewska Toro K."/>
            <person name="Morin E."/>
            <person name="Lipzen A."/>
            <person name="Grigoriev I.V."/>
            <person name="Henrissat B."/>
            <person name="Martin F.M."/>
            <person name="Bonfante P."/>
        </authorList>
    </citation>
    <scope>NUCLEOTIDE SEQUENCE [LARGE SCALE GENOMIC DNA]</scope>
    <source>
        <strain evidence="1 2">BEG34</strain>
    </source>
</reference>
<name>A0A8H4AN23_GIGMA</name>
<evidence type="ECO:0000313" key="2">
    <source>
        <dbReference type="Proteomes" id="UP000439903"/>
    </source>
</evidence>
<dbReference type="OrthoDB" id="2441966at2759"/>
<accession>A0A8H4AN23</accession>
<comment type="caution">
    <text evidence="1">The sequence shown here is derived from an EMBL/GenBank/DDBJ whole genome shotgun (WGS) entry which is preliminary data.</text>
</comment>
<evidence type="ECO:0000313" key="1">
    <source>
        <dbReference type="EMBL" id="KAF0515136.1"/>
    </source>
</evidence>
<dbReference type="AlphaFoldDB" id="A0A8H4AN23"/>
<protein>
    <submittedName>
        <fullName evidence="1">Uncharacterized protein</fullName>
    </submittedName>
</protein>
<sequence length="195" mass="22737">MEGISSQDSTKRCVVEVCKGGVASGWRKITDHVLSKAEANRTLASYYVDRKGEYMCLSCYNGIVVNGSDFFKNHALEWKRGLKKRRKNDNLSMSESIKLLANIIFQRDVLGENRPIIDFLHLRAFVEKESKLLTPFFDEIKAAANMENKNEDERQELNRSLAYQCYLMCWNRNRAIPLWDLKDEKLKSNQFSFFF</sequence>
<keyword evidence="2" id="KW-1185">Reference proteome</keyword>
<dbReference type="Proteomes" id="UP000439903">
    <property type="component" value="Unassembled WGS sequence"/>
</dbReference>
<proteinExistence type="predicted"/>
<gene>
    <name evidence="1" type="ORF">F8M41_017384</name>
</gene>
<dbReference type="EMBL" id="WTPW01000400">
    <property type="protein sequence ID" value="KAF0515136.1"/>
    <property type="molecule type" value="Genomic_DNA"/>
</dbReference>
<organism evidence="1 2">
    <name type="scientific">Gigaspora margarita</name>
    <dbReference type="NCBI Taxonomy" id="4874"/>
    <lineage>
        <taxon>Eukaryota</taxon>
        <taxon>Fungi</taxon>
        <taxon>Fungi incertae sedis</taxon>
        <taxon>Mucoromycota</taxon>
        <taxon>Glomeromycotina</taxon>
        <taxon>Glomeromycetes</taxon>
        <taxon>Diversisporales</taxon>
        <taxon>Gigasporaceae</taxon>
        <taxon>Gigaspora</taxon>
    </lineage>
</organism>